<dbReference type="PANTHER" id="PTHR30086:SF20">
    <property type="entry name" value="ARGININE EXPORTER PROTEIN ARGO-RELATED"/>
    <property type="match status" value="1"/>
</dbReference>
<dbReference type="PANTHER" id="PTHR30086">
    <property type="entry name" value="ARGININE EXPORTER PROTEIN ARGO"/>
    <property type="match status" value="1"/>
</dbReference>
<dbReference type="AlphaFoldDB" id="A0A919SPQ3"/>
<comment type="subcellular location">
    <subcellularLocation>
        <location evidence="1">Cell membrane</location>
        <topology evidence="1">Multi-pass membrane protein</topology>
    </subcellularLocation>
</comment>
<keyword evidence="2" id="KW-1003">Cell membrane</keyword>
<evidence type="ECO:0000256" key="3">
    <source>
        <dbReference type="ARBA" id="ARBA00022692"/>
    </source>
</evidence>
<feature type="transmembrane region" description="Helical" evidence="6">
    <location>
        <begin position="123"/>
        <end position="144"/>
    </location>
</feature>
<dbReference type="EMBL" id="BOQP01000021">
    <property type="protein sequence ID" value="GIM74798.1"/>
    <property type="molecule type" value="Genomic_DNA"/>
</dbReference>
<keyword evidence="8" id="KW-1185">Reference proteome</keyword>
<evidence type="ECO:0000313" key="7">
    <source>
        <dbReference type="EMBL" id="GIM74798.1"/>
    </source>
</evidence>
<dbReference type="GO" id="GO:0005886">
    <property type="term" value="C:plasma membrane"/>
    <property type="evidence" value="ECO:0007669"/>
    <property type="project" value="UniProtKB-SubCell"/>
</dbReference>
<dbReference type="InterPro" id="IPR001123">
    <property type="entry name" value="LeuE-type"/>
</dbReference>
<accession>A0A919SPQ3</accession>
<evidence type="ECO:0000256" key="6">
    <source>
        <dbReference type="SAM" id="Phobius"/>
    </source>
</evidence>
<evidence type="ECO:0000256" key="4">
    <source>
        <dbReference type="ARBA" id="ARBA00022989"/>
    </source>
</evidence>
<keyword evidence="5 6" id="KW-0472">Membrane</keyword>
<dbReference type="GO" id="GO:0015171">
    <property type="term" value="F:amino acid transmembrane transporter activity"/>
    <property type="evidence" value="ECO:0007669"/>
    <property type="project" value="TreeGrafter"/>
</dbReference>
<comment type="caution">
    <text evidence="7">The sequence shown here is derived from an EMBL/GenBank/DDBJ whole genome shotgun (WGS) entry which is preliminary data.</text>
</comment>
<feature type="transmembrane region" description="Helical" evidence="6">
    <location>
        <begin position="53"/>
        <end position="75"/>
    </location>
</feature>
<keyword evidence="4 6" id="KW-1133">Transmembrane helix</keyword>
<protein>
    <submittedName>
        <fullName evidence="7">Lysine transporter LysE</fullName>
    </submittedName>
</protein>
<reference evidence="7" key="1">
    <citation type="submission" date="2021-03" db="EMBL/GenBank/DDBJ databases">
        <title>Whole genome shotgun sequence of Actinoplanes consettensis NBRC 14913.</title>
        <authorList>
            <person name="Komaki H."/>
            <person name="Tamura T."/>
        </authorList>
    </citation>
    <scope>NUCLEOTIDE SEQUENCE</scope>
    <source>
        <strain evidence="7">NBRC 14913</strain>
    </source>
</reference>
<feature type="transmembrane region" description="Helical" evidence="6">
    <location>
        <begin position="156"/>
        <end position="178"/>
    </location>
</feature>
<evidence type="ECO:0000313" key="8">
    <source>
        <dbReference type="Proteomes" id="UP000680865"/>
    </source>
</evidence>
<keyword evidence="3 6" id="KW-0812">Transmembrane</keyword>
<feature type="transmembrane region" description="Helical" evidence="6">
    <location>
        <begin position="81"/>
        <end position="102"/>
    </location>
</feature>
<sequence length="218" mass="21704">MAGEVPAWGEGAFMAVGTIAAFWAVSLLFVITPGADWAYAITAGLRYRTVVPAVGGLLAGHLVATAVVAAGVAALVAGSPLVLTALTVAGAGYLVWLGAGMLARPVTPSASGGQAPASWVRQAAKGAGISGLNPKVFLLFLALLPQFTRPAGAWPVAVQIIVLGLVHVASCAVVYTAVGAGARRVLGARPAAARAVTRFSGAAMVVIGVLLSAEQVIT</sequence>
<name>A0A919SPQ3_9ACTN</name>
<dbReference type="Pfam" id="PF01810">
    <property type="entry name" value="LysE"/>
    <property type="match status" value="1"/>
</dbReference>
<gene>
    <name evidence="7" type="ORF">Aco04nite_42110</name>
</gene>
<dbReference type="Proteomes" id="UP000680865">
    <property type="component" value="Unassembled WGS sequence"/>
</dbReference>
<feature type="transmembrane region" description="Helical" evidence="6">
    <location>
        <begin position="12"/>
        <end position="32"/>
    </location>
</feature>
<evidence type="ECO:0000256" key="1">
    <source>
        <dbReference type="ARBA" id="ARBA00004651"/>
    </source>
</evidence>
<organism evidence="7 8">
    <name type="scientific">Winogradskya consettensis</name>
    <dbReference type="NCBI Taxonomy" id="113560"/>
    <lineage>
        <taxon>Bacteria</taxon>
        <taxon>Bacillati</taxon>
        <taxon>Actinomycetota</taxon>
        <taxon>Actinomycetes</taxon>
        <taxon>Micromonosporales</taxon>
        <taxon>Micromonosporaceae</taxon>
        <taxon>Winogradskya</taxon>
    </lineage>
</organism>
<proteinExistence type="predicted"/>
<evidence type="ECO:0000256" key="2">
    <source>
        <dbReference type="ARBA" id="ARBA00022475"/>
    </source>
</evidence>
<feature type="transmembrane region" description="Helical" evidence="6">
    <location>
        <begin position="199"/>
        <end position="217"/>
    </location>
</feature>
<evidence type="ECO:0000256" key="5">
    <source>
        <dbReference type="ARBA" id="ARBA00023136"/>
    </source>
</evidence>